<reference evidence="1 2" key="1">
    <citation type="submission" date="2021-06" db="EMBL/GenBank/DDBJ databases">
        <authorList>
            <person name="Palmer J.M."/>
        </authorList>
    </citation>
    <scope>NUCLEOTIDE SEQUENCE [LARGE SCALE GENOMIC DNA]</scope>
    <source>
        <strain evidence="1 2">GA_2019</strain>
        <tissue evidence="1">Muscle</tissue>
    </source>
</reference>
<gene>
    <name evidence="1" type="ORF">GOODEAATRI_029021</name>
</gene>
<evidence type="ECO:0000313" key="1">
    <source>
        <dbReference type="EMBL" id="MEQ2183086.1"/>
    </source>
</evidence>
<organism evidence="1 2">
    <name type="scientific">Goodea atripinnis</name>
    <dbReference type="NCBI Taxonomy" id="208336"/>
    <lineage>
        <taxon>Eukaryota</taxon>
        <taxon>Metazoa</taxon>
        <taxon>Chordata</taxon>
        <taxon>Craniata</taxon>
        <taxon>Vertebrata</taxon>
        <taxon>Euteleostomi</taxon>
        <taxon>Actinopterygii</taxon>
        <taxon>Neopterygii</taxon>
        <taxon>Teleostei</taxon>
        <taxon>Neoteleostei</taxon>
        <taxon>Acanthomorphata</taxon>
        <taxon>Ovalentaria</taxon>
        <taxon>Atherinomorphae</taxon>
        <taxon>Cyprinodontiformes</taxon>
        <taxon>Goodeidae</taxon>
        <taxon>Goodea</taxon>
    </lineage>
</organism>
<accession>A0ABV0PHZ8</accession>
<keyword evidence="2" id="KW-1185">Reference proteome</keyword>
<name>A0ABV0PHZ8_9TELE</name>
<proteinExistence type="predicted"/>
<comment type="caution">
    <text evidence="1">The sequence shown here is derived from an EMBL/GenBank/DDBJ whole genome shotgun (WGS) entry which is preliminary data.</text>
</comment>
<evidence type="ECO:0000313" key="2">
    <source>
        <dbReference type="Proteomes" id="UP001476798"/>
    </source>
</evidence>
<protein>
    <submittedName>
        <fullName evidence="1">Uncharacterized protein</fullName>
    </submittedName>
</protein>
<dbReference type="EMBL" id="JAHRIO010074142">
    <property type="protein sequence ID" value="MEQ2183086.1"/>
    <property type="molecule type" value="Genomic_DNA"/>
</dbReference>
<sequence>MFLRCYCQPPGKDFGSFSCTANGLQGSCITTAGHLARFSVDFSCITAALQNSVPSRDDLTVACLNFGFLFCFIALLQRPPPPAWFWLFYFFSWTHGHIWYPPLREG</sequence>
<dbReference type="Proteomes" id="UP001476798">
    <property type="component" value="Unassembled WGS sequence"/>
</dbReference>